<keyword evidence="1" id="KW-0732">Signal</keyword>
<feature type="signal peptide" evidence="1">
    <location>
        <begin position="1"/>
        <end position="20"/>
    </location>
</feature>
<comment type="caution">
    <text evidence="2">The sequence shown here is derived from an EMBL/GenBank/DDBJ whole genome shotgun (WGS) entry which is preliminary data.</text>
</comment>
<dbReference type="Proteomes" id="UP001185659">
    <property type="component" value="Unassembled WGS sequence"/>
</dbReference>
<feature type="chain" id="PRO_5047180006" evidence="1">
    <location>
        <begin position="21"/>
        <end position="79"/>
    </location>
</feature>
<accession>A0ABU4ANH1</accession>
<sequence>MKTLILTALATLFLAAPSVAVEPIKGSLNYETSMSTLDNTPIGSVTFNDFYNKGTHYREIYIVGPDRRLNLVNRTVVSD</sequence>
<organism evidence="2 3">
    <name type="scientific">Nitratireductor aquimarinus</name>
    <dbReference type="NCBI Taxonomy" id="889300"/>
    <lineage>
        <taxon>Bacteria</taxon>
        <taxon>Pseudomonadati</taxon>
        <taxon>Pseudomonadota</taxon>
        <taxon>Alphaproteobacteria</taxon>
        <taxon>Hyphomicrobiales</taxon>
        <taxon>Phyllobacteriaceae</taxon>
        <taxon>Nitratireductor</taxon>
    </lineage>
</organism>
<evidence type="ECO:0000256" key="1">
    <source>
        <dbReference type="SAM" id="SignalP"/>
    </source>
</evidence>
<reference evidence="2 3" key="1">
    <citation type="submission" date="2023-10" db="EMBL/GenBank/DDBJ databases">
        <authorList>
            <person name="Venkata Ramana C."/>
            <person name="Sasikala C."/>
            <person name="Dhurka M."/>
        </authorList>
    </citation>
    <scope>NUCLEOTIDE SEQUENCE [LARGE SCALE GENOMIC DNA]</scope>
    <source>
        <strain evidence="2 3">KCTC 32151</strain>
    </source>
</reference>
<gene>
    <name evidence="2" type="ORF">R2G56_15905</name>
</gene>
<evidence type="ECO:0000313" key="2">
    <source>
        <dbReference type="EMBL" id="MDV6227785.1"/>
    </source>
</evidence>
<dbReference type="EMBL" id="JAWLIP010000007">
    <property type="protein sequence ID" value="MDV6227785.1"/>
    <property type="molecule type" value="Genomic_DNA"/>
</dbReference>
<name>A0ABU4ANH1_9HYPH</name>
<protein>
    <submittedName>
        <fullName evidence="2">Uncharacterized protein</fullName>
    </submittedName>
</protein>
<proteinExistence type="predicted"/>
<keyword evidence="3" id="KW-1185">Reference proteome</keyword>
<evidence type="ECO:0000313" key="3">
    <source>
        <dbReference type="Proteomes" id="UP001185659"/>
    </source>
</evidence>
<dbReference type="RefSeq" id="WP_317561931.1">
    <property type="nucleotide sequence ID" value="NZ_JAWLIP010000007.1"/>
</dbReference>